<dbReference type="SUPFAM" id="SSF55874">
    <property type="entry name" value="ATPase domain of HSP90 chaperone/DNA topoisomerase II/histidine kinase"/>
    <property type="match status" value="1"/>
</dbReference>
<keyword evidence="4" id="KW-1185">Reference proteome</keyword>
<dbReference type="Gene3D" id="3.30.565.10">
    <property type="entry name" value="Histidine kinase-like ATPase, C-terminal domain"/>
    <property type="match status" value="1"/>
</dbReference>
<dbReference type="InterPro" id="IPR036890">
    <property type="entry name" value="HATPase_C_sf"/>
</dbReference>
<keyword evidence="3" id="KW-0067">ATP-binding</keyword>
<evidence type="ECO:0000256" key="1">
    <source>
        <dbReference type="ARBA" id="ARBA00022527"/>
    </source>
</evidence>
<keyword evidence="1" id="KW-0418">Kinase</keyword>
<accession>A0ABT7A9Z3</accession>
<dbReference type="CDD" id="cd16936">
    <property type="entry name" value="HATPase_RsbW-like"/>
    <property type="match status" value="1"/>
</dbReference>
<dbReference type="Pfam" id="PF13581">
    <property type="entry name" value="HATPase_c_2"/>
    <property type="match status" value="1"/>
</dbReference>
<gene>
    <name evidence="3" type="ORF">NMN56_040605</name>
</gene>
<dbReference type="RefSeq" id="WP_274045010.1">
    <property type="nucleotide sequence ID" value="NZ_JANCPR020000075.1"/>
</dbReference>
<evidence type="ECO:0000259" key="2">
    <source>
        <dbReference type="Pfam" id="PF13581"/>
    </source>
</evidence>
<dbReference type="InterPro" id="IPR050267">
    <property type="entry name" value="Anti-sigma-factor_SerPK"/>
</dbReference>
<dbReference type="PANTHER" id="PTHR35526:SF3">
    <property type="entry name" value="ANTI-SIGMA-F FACTOR RSBW"/>
    <property type="match status" value="1"/>
</dbReference>
<organism evidence="3 4">
    <name type="scientific">Streptomyces iconiensis</name>
    <dbReference type="NCBI Taxonomy" id="1384038"/>
    <lineage>
        <taxon>Bacteria</taxon>
        <taxon>Bacillati</taxon>
        <taxon>Actinomycetota</taxon>
        <taxon>Actinomycetes</taxon>
        <taxon>Kitasatosporales</taxon>
        <taxon>Streptomycetaceae</taxon>
        <taxon>Streptomyces</taxon>
    </lineage>
</organism>
<reference evidence="3 4" key="1">
    <citation type="submission" date="2023-05" db="EMBL/GenBank/DDBJ databases">
        <title>Streptantibioticus silvisoli sp. nov., acidotolerant actinomycetes 1 from pine litter.</title>
        <authorList>
            <person name="Swiecimska M."/>
            <person name="Golinska P."/>
            <person name="Sangal V."/>
            <person name="Wachnowicz B."/>
            <person name="Goodfellow M."/>
        </authorList>
    </citation>
    <scope>NUCLEOTIDE SEQUENCE [LARGE SCALE GENOMIC DNA]</scope>
    <source>
        <strain evidence="3 4">DSM 42109</strain>
    </source>
</reference>
<dbReference type="EMBL" id="JANCPR020000075">
    <property type="protein sequence ID" value="MDJ1138158.1"/>
    <property type="molecule type" value="Genomic_DNA"/>
</dbReference>
<evidence type="ECO:0000313" key="3">
    <source>
        <dbReference type="EMBL" id="MDJ1138158.1"/>
    </source>
</evidence>
<keyword evidence="3" id="KW-0547">Nucleotide-binding</keyword>
<evidence type="ECO:0000313" key="4">
    <source>
        <dbReference type="Proteomes" id="UP001214441"/>
    </source>
</evidence>
<dbReference type="PANTHER" id="PTHR35526">
    <property type="entry name" value="ANTI-SIGMA-F FACTOR RSBW-RELATED"/>
    <property type="match status" value="1"/>
</dbReference>
<sequence>MSVFRVGAEQACRSEVLPREAESAGAARALVRGVLVGWGLEQLVEDGAVVVTELVANAVHHTRSHSLWVTVTRTGEGRVRLGVVDASRALPRLRSAAQTDVRGRGLALVEALASRWGTDIEGGGKCVWAELAVEGVSEGRHRRGRSGEPYEPVPDN</sequence>
<dbReference type="Proteomes" id="UP001214441">
    <property type="component" value="Unassembled WGS sequence"/>
</dbReference>
<keyword evidence="1" id="KW-0808">Transferase</keyword>
<proteinExistence type="predicted"/>
<keyword evidence="1" id="KW-0723">Serine/threonine-protein kinase</keyword>
<name>A0ABT7A9Z3_9ACTN</name>
<protein>
    <submittedName>
        <fullName evidence="3">ATP-binding protein</fullName>
    </submittedName>
</protein>
<dbReference type="InterPro" id="IPR003594">
    <property type="entry name" value="HATPase_dom"/>
</dbReference>
<feature type="domain" description="Histidine kinase/HSP90-like ATPase" evidence="2">
    <location>
        <begin position="18"/>
        <end position="129"/>
    </location>
</feature>
<comment type="caution">
    <text evidence="3">The sequence shown here is derived from an EMBL/GenBank/DDBJ whole genome shotgun (WGS) entry which is preliminary data.</text>
</comment>
<dbReference type="GO" id="GO:0005524">
    <property type="term" value="F:ATP binding"/>
    <property type="evidence" value="ECO:0007669"/>
    <property type="project" value="UniProtKB-KW"/>
</dbReference>